<dbReference type="Proteomes" id="UP000757540">
    <property type="component" value="Unassembled WGS sequence"/>
</dbReference>
<accession>A0ABX2A7V7</accession>
<gene>
    <name evidence="3" type="ORF">HDG69_003554</name>
</gene>
<sequence length="145" mass="15134">MPGVDDPRNPLIAVVGPGAVGGLVAAFLQRARHDVVLVGREGTARRVADHGLEIVTDRCGSWHAPLRATTGVPHGARVIVAVKAEGVADVTAQIAAAAPREVVSLLNGVEHMAALREAMPAGRPASWRPPTRGRRCARQPATTAR</sequence>
<dbReference type="InterPro" id="IPR036291">
    <property type="entry name" value="NAD(P)-bd_dom_sf"/>
</dbReference>
<proteinExistence type="predicted"/>
<feature type="domain" description="Ketopantoate reductase N-terminal" evidence="2">
    <location>
        <begin position="12"/>
        <end position="122"/>
    </location>
</feature>
<dbReference type="Pfam" id="PF02558">
    <property type="entry name" value="ApbA"/>
    <property type="match status" value="1"/>
</dbReference>
<evidence type="ECO:0000313" key="4">
    <source>
        <dbReference type="Proteomes" id="UP000757540"/>
    </source>
</evidence>
<evidence type="ECO:0000313" key="3">
    <source>
        <dbReference type="EMBL" id="NOV98952.1"/>
    </source>
</evidence>
<organism evidence="3 4">
    <name type="scientific">Isoptericola halotolerans</name>
    <dbReference type="NCBI Taxonomy" id="300560"/>
    <lineage>
        <taxon>Bacteria</taxon>
        <taxon>Bacillati</taxon>
        <taxon>Actinomycetota</taxon>
        <taxon>Actinomycetes</taxon>
        <taxon>Micrococcales</taxon>
        <taxon>Promicromonosporaceae</taxon>
        <taxon>Isoptericola</taxon>
    </lineage>
</organism>
<dbReference type="Gene3D" id="3.40.50.720">
    <property type="entry name" value="NAD(P)-binding Rossmann-like Domain"/>
    <property type="match status" value="1"/>
</dbReference>
<keyword evidence="4" id="KW-1185">Reference proteome</keyword>
<reference evidence="3 4" key="1">
    <citation type="submission" date="2020-05" db="EMBL/GenBank/DDBJ databases">
        <title>Genomic Encyclopedia of Type Strains, Phase III (KMG-III): the genomes of soil and plant-associated and newly described type strains.</title>
        <authorList>
            <person name="Whitman W."/>
        </authorList>
    </citation>
    <scope>NUCLEOTIDE SEQUENCE [LARGE SCALE GENOMIC DNA]</scope>
    <source>
        <strain evidence="3 4">KCTC 19046</strain>
    </source>
</reference>
<evidence type="ECO:0000256" key="1">
    <source>
        <dbReference type="SAM" id="MobiDB-lite"/>
    </source>
</evidence>
<feature type="region of interest" description="Disordered" evidence="1">
    <location>
        <begin position="120"/>
        <end position="145"/>
    </location>
</feature>
<dbReference type="InterPro" id="IPR013332">
    <property type="entry name" value="KPR_N"/>
</dbReference>
<protein>
    <submittedName>
        <fullName evidence="3">Ketopantoate reductase</fullName>
    </submittedName>
</protein>
<evidence type="ECO:0000259" key="2">
    <source>
        <dbReference type="Pfam" id="PF02558"/>
    </source>
</evidence>
<comment type="caution">
    <text evidence="3">The sequence shown here is derived from an EMBL/GenBank/DDBJ whole genome shotgun (WGS) entry which is preliminary data.</text>
</comment>
<dbReference type="RefSeq" id="WP_246256766.1">
    <property type="nucleotide sequence ID" value="NZ_BAAAML010000004.1"/>
</dbReference>
<name>A0ABX2A7V7_9MICO</name>
<dbReference type="EMBL" id="JABEZU010000005">
    <property type="protein sequence ID" value="NOV98952.1"/>
    <property type="molecule type" value="Genomic_DNA"/>
</dbReference>
<dbReference type="SUPFAM" id="SSF51735">
    <property type="entry name" value="NAD(P)-binding Rossmann-fold domains"/>
    <property type="match status" value="1"/>
</dbReference>